<proteinExistence type="predicted"/>
<reference evidence="1 2" key="1">
    <citation type="submission" date="2020-01" db="EMBL/GenBank/DDBJ databases">
        <title>Aspergillus terreus IFO 6365 whole genome shotgun sequence.</title>
        <authorList>
            <person name="Kanamasa S."/>
            <person name="Takahashi H."/>
        </authorList>
    </citation>
    <scope>NUCLEOTIDE SEQUENCE [LARGE SCALE GENOMIC DNA]</scope>
    <source>
        <strain evidence="1 2">IFO 6365</strain>
    </source>
</reference>
<keyword evidence="2" id="KW-1185">Reference proteome</keyword>
<dbReference type="AlphaFoldDB" id="A0A5M3YVM5"/>
<organism evidence="1 2">
    <name type="scientific">Aspergillus terreus</name>
    <dbReference type="NCBI Taxonomy" id="33178"/>
    <lineage>
        <taxon>Eukaryota</taxon>
        <taxon>Fungi</taxon>
        <taxon>Dikarya</taxon>
        <taxon>Ascomycota</taxon>
        <taxon>Pezizomycotina</taxon>
        <taxon>Eurotiomycetes</taxon>
        <taxon>Eurotiomycetidae</taxon>
        <taxon>Eurotiales</taxon>
        <taxon>Aspergillaceae</taxon>
        <taxon>Aspergillus</taxon>
        <taxon>Aspergillus subgen. Circumdati</taxon>
    </lineage>
</organism>
<evidence type="ECO:0000313" key="2">
    <source>
        <dbReference type="Proteomes" id="UP000452235"/>
    </source>
</evidence>
<comment type="caution">
    <text evidence="1">The sequence shown here is derived from an EMBL/GenBank/DDBJ whole genome shotgun (WGS) entry which is preliminary data.</text>
</comment>
<evidence type="ECO:0000313" key="1">
    <source>
        <dbReference type="EMBL" id="GFF16674.1"/>
    </source>
</evidence>
<dbReference type="OrthoDB" id="10295741at2759"/>
<name>A0A5M3YVM5_ASPTE</name>
<accession>A0A5M3YVM5</accession>
<protein>
    <submittedName>
        <fullName evidence="1">Uncharacterized protein</fullName>
    </submittedName>
</protein>
<sequence length="119" mass="13764">MSVLKKRESQSLSGYGAEVAAALDDLENNLAAYGAHELDRLQRARHLVEQTGLRGYKKRAEIINLMRFTYQKSIDEEWLQYRTNRKLEKWYGDHGPNGENLANYVHCLPPECPPRFSLI</sequence>
<dbReference type="VEuPathDB" id="FungiDB:ATEG_02784"/>
<dbReference type="EMBL" id="BLJY01000006">
    <property type="protein sequence ID" value="GFF16674.1"/>
    <property type="molecule type" value="Genomic_DNA"/>
</dbReference>
<gene>
    <name evidence="1" type="ORF">ATEIFO6365_0006000900</name>
</gene>
<dbReference type="Proteomes" id="UP000452235">
    <property type="component" value="Unassembled WGS sequence"/>
</dbReference>